<dbReference type="GO" id="GO:0046872">
    <property type="term" value="F:metal ion binding"/>
    <property type="evidence" value="ECO:0007669"/>
    <property type="project" value="UniProtKB-KW"/>
</dbReference>
<evidence type="ECO:0000256" key="12">
    <source>
        <dbReference type="ARBA" id="ARBA00023136"/>
    </source>
</evidence>
<keyword evidence="13" id="KW-0594">Phospholipid biosynthesis</keyword>
<evidence type="ECO:0000256" key="15">
    <source>
        <dbReference type="PIRSR" id="PIRSR600829-1"/>
    </source>
</evidence>
<dbReference type="GO" id="GO:0008654">
    <property type="term" value="P:phospholipid biosynthetic process"/>
    <property type="evidence" value="ECO:0007669"/>
    <property type="project" value="UniProtKB-KW"/>
</dbReference>
<evidence type="ECO:0000256" key="14">
    <source>
        <dbReference type="ARBA" id="ARBA00023264"/>
    </source>
</evidence>
<dbReference type="RefSeq" id="WP_130962516.1">
    <property type="nucleotide sequence ID" value="NZ_SIRT01000001.1"/>
</dbReference>
<keyword evidence="21" id="KW-1185">Reference proteome</keyword>
<dbReference type="AlphaFoldDB" id="A0A4Q9FGW4"/>
<evidence type="ECO:0000313" key="20">
    <source>
        <dbReference type="EMBL" id="TBN06529.1"/>
    </source>
</evidence>
<dbReference type="InterPro" id="IPR036945">
    <property type="entry name" value="DAGK_sf"/>
</dbReference>
<dbReference type="GO" id="GO:0016301">
    <property type="term" value="F:kinase activity"/>
    <property type="evidence" value="ECO:0007669"/>
    <property type="project" value="UniProtKB-KW"/>
</dbReference>
<evidence type="ECO:0000256" key="4">
    <source>
        <dbReference type="ARBA" id="ARBA00022516"/>
    </source>
</evidence>
<evidence type="ECO:0000256" key="9">
    <source>
        <dbReference type="ARBA" id="ARBA00022840"/>
    </source>
</evidence>
<evidence type="ECO:0000256" key="3">
    <source>
        <dbReference type="ARBA" id="ARBA00022475"/>
    </source>
</evidence>
<feature type="binding site" evidence="17">
    <location>
        <position position="30"/>
    </location>
    <ligand>
        <name>ATP</name>
        <dbReference type="ChEBI" id="CHEBI:30616"/>
    </ligand>
</feature>
<name>A0A4Q9FGW4_9FLAO</name>
<comment type="caution">
    <text evidence="20">The sequence shown here is derived from an EMBL/GenBank/DDBJ whole genome shotgun (WGS) entry which is preliminary data.</text>
</comment>
<dbReference type="Gene3D" id="1.10.287.3610">
    <property type="match status" value="1"/>
</dbReference>
<sequence length="123" mass="13768">MNNKNEPFIIHRYKSIGYAIKGMFLLLKTESSIQVQFSIAILLTIAGFYFEITSLEWIIQIFAIVLVMSIEALNTGLEKICDFVHDDFEVRIGFIKDIAAGAVAISSLGALLITLIIYIPKLI</sequence>
<dbReference type="GO" id="GO:0005886">
    <property type="term" value="C:plasma membrane"/>
    <property type="evidence" value="ECO:0007669"/>
    <property type="project" value="UniProtKB-SubCell"/>
</dbReference>
<gene>
    <name evidence="20" type="ORF">EYD45_01200</name>
</gene>
<evidence type="ECO:0000256" key="1">
    <source>
        <dbReference type="ARBA" id="ARBA00004651"/>
    </source>
</evidence>
<evidence type="ECO:0000256" key="19">
    <source>
        <dbReference type="SAM" id="Phobius"/>
    </source>
</evidence>
<dbReference type="OrthoDB" id="1493837at2"/>
<keyword evidence="7 17" id="KW-0547">Nucleotide-binding</keyword>
<evidence type="ECO:0000313" key="21">
    <source>
        <dbReference type="Proteomes" id="UP000291142"/>
    </source>
</evidence>
<feature type="transmembrane region" description="Helical" evidence="19">
    <location>
        <begin position="98"/>
        <end position="119"/>
    </location>
</feature>
<organism evidence="20 21">
    <name type="scientific">Hyunsoonleella flava</name>
    <dbReference type="NCBI Taxonomy" id="2527939"/>
    <lineage>
        <taxon>Bacteria</taxon>
        <taxon>Pseudomonadati</taxon>
        <taxon>Bacteroidota</taxon>
        <taxon>Flavobacteriia</taxon>
        <taxon>Flavobacteriales</taxon>
        <taxon>Flavobacteriaceae</taxon>
    </lineage>
</organism>
<dbReference type="InterPro" id="IPR033717">
    <property type="entry name" value="UDPK"/>
</dbReference>
<feature type="binding site" evidence="17">
    <location>
        <begin position="96"/>
        <end position="97"/>
    </location>
    <ligand>
        <name>ATP</name>
        <dbReference type="ChEBI" id="CHEBI:30616"/>
    </ligand>
</feature>
<dbReference type="EMBL" id="SIRT01000001">
    <property type="protein sequence ID" value="TBN06529.1"/>
    <property type="molecule type" value="Genomic_DNA"/>
</dbReference>
<dbReference type="Proteomes" id="UP000291142">
    <property type="component" value="Unassembled WGS sequence"/>
</dbReference>
<evidence type="ECO:0000256" key="8">
    <source>
        <dbReference type="ARBA" id="ARBA00022777"/>
    </source>
</evidence>
<feature type="active site" description="Proton acceptor" evidence="15">
    <location>
        <position position="71"/>
    </location>
</feature>
<feature type="binding site" evidence="18">
    <location>
        <position position="78"/>
    </location>
    <ligand>
        <name>a divalent metal cation</name>
        <dbReference type="ChEBI" id="CHEBI:60240"/>
    </ligand>
</feature>
<keyword evidence="3" id="KW-1003">Cell membrane</keyword>
<evidence type="ECO:0000256" key="6">
    <source>
        <dbReference type="ARBA" id="ARBA00022692"/>
    </source>
</evidence>
<keyword evidence="14" id="KW-1208">Phospholipid metabolism</keyword>
<keyword evidence="10 19" id="KW-1133">Transmembrane helix</keyword>
<keyword evidence="18" id="KW-0479">Metal-binding</keyword>
<evidence type="ECO:0000256" key="13">
    <source>
        <dbReference type="ARBA" id="ARBA00023209"/>
    </source>
</evidence>
<keyword evidence="12 19" id="KW-0472">Membrane</keyword>
<keyword evidence="5" id="KW-0808">Transferase</keyword>
<protein>
    <submittedName>
        <fullName evidence="20">Diacylglycerol kinase family protein</fullName>
    </submittedName>
</protein>
<evidence type="ECO:0000256" key="11">
    <source>
        <dbReference type="ARBA" id="ARBA00023098"/>
    </source>
</evidence>
<reference evidence="20 21" key="1">
    <citation type="submission" date="2019-02" db="EMBL/GenBank/DDBJ databases">
        <title>Hyunsoonleella sp., isolated from marine sediment.</title>
        <authorList>
            <person name="Liu B.-T."/>
        </authorList>
    </citation>
    <scope>NUCLEOTIDE SEQUENCE [LARGE SCALE GENOMIC DNA]</scope>
    <source>
        <strain evidence="20 21">T58</strain>
    </source>
</reference>
<evidence type="ECO:0000256" key="17">
    <source>
        <dbReference type="PIRSR" id="PIRSR600829-3"/>
    </source>
</evidence>
<dbReference type="CDD" id="cd14265">
    <property type="entry name" value="UDPK_IM_like"/>
    <property type="match status" value="1"/>
</dbReference>
<feature type="transmembrane region" description="Helical" evidence="19">
    <location>
        <begin position="58"/>
        <end position="77"/>
    </location>
</feature>
<evidence type="ECO:0000256" key="10">
    <source>
        <dbReference type="ARBA" id="ARBA00022989"/>
    </source>
</evidence>
<dbReference type="PANTHER" id="PTHR34299">
    <property type="entry name" value="DIACYLGLYCEROL KINASE"/>
    <property type="match status" value="1"/>
</dbReference>
<evidence type="ECO:0000256" key="18">
    <source>
        <dbReference type="PIRSR" id="PIRSR600829-4"/>
    </source>
</evidence>
<evidence type="ECO:0000256" key="2">
    <source>
        <dbReference type="ARBA" id="ARBA00005967"/>
    </source>
</evidence>
<proteinExistence type="inferred from homology"/>
<evidence type="ECO:0000256" key="7">
    <source>
        <dbReference type="ARBA" id="ARBA00022741"/>
    </source>
</evidence>
<keyword evidence="18" id="KW-0460">Magnesium</keyword>
<evidence type="ECO:0000256" key="5">
    <source>
        <dbReference type="ARBA" id="ARBA00022679"/>
    </source>
</evidence>
<dbReference type="GO" id="GO:0005524">
    <property type="term" value="F:ATP binding"/>
    <property type="evidence" value="ECO:0007669"/>
    <property type="project" value="UniProtKB-KW"/>
</dbReference>
<dbReference type="Pfam" id="PF01219">
    <property type="entry name" value="DAGK_prokar"/>
    <property type="match status" value="1"/>
</dbReference>
<keyword evidence="9 17" id="KW-0067">ATP-binding</keyword>
<evidence type="ECO:0000256" key="16">
    <source>
        <dbReference type="PIRSR" id="PIRSR600829-2"/>
    </source>
</evidence>
<comment type="subcellular location">
    <subcellularLocation>
        <location evidence="1">Cell membrane</location>
        <topology evidence="1">Multi-pass membrane protein</topology>
    </subcellularLocation>
</comment>
<comment type="similarity">
    <text evidence="2">Belongs to the bacterial diacylglycerol kinase family.</text>
</comment>
<comment type="cofactor">
    <cofactor evidence="18">
        <name>Mg(2+)</name>
        <dbReference type="ChEBI" id="CHEBI:18420"/>
    </cofactor>
    <text evidence="18">Mn(2+), Zn(2+), Cd(2+) and Co(2+) support activity to lesser extents.</text>
</comment>
<keyword evidence="4" id="KW-0444">Lipid biosynthesis</keyword>
<feature type="binding site" evidence="16">
    <location>
        <position position="71"/>
    </location>
    <ligand>
        <name>substrate</name>
    </ligand>
</feature>
<keyword evidence="6 19" id="KW-0812">Transmembrane</keyword>
<feature type="binding site" evidence="17">
    <location>
        <position position="78"/>
    </location>
    <ligand>
        <name>ATP</name>
        <dbReference type="ChEBI" id="CHEBI:30616"/>
    </ligand>
</feature>
<accession>A0A4Q9FGW4</accession>
<feature type="binding site" evidence="17">
    <location>
        <position position="18"/>
    </location>
    <ligand>
        <name>ATP</name>
        <dbReference type="ChEBI" id="CHEBI:30616"/>
    </ligand>
</feature>
<feature type="transmembrane region" description="Helical" evidence="19">
    <location>
        <begin position="33"/>
        <end position="52"/>
    </location>
</feature>
<feature type="binding site" evidence="18">
    <location>
        <position position="30"/>
    </location>
    <ligand>
        <name>a divalent metal cation</name>
        <dbReference type="ChEBI" id="CHEBI:60240"/>
    </ligand>
</feature>
<dbReference type="InterPro" id="IPR000829">
    <property type="entry name" value="DAGK"/>
</dbReference>
<keyword evidence="8 20" id="KW-0418">Kinase</keyword>
<dbReference type="PANTHER" id="PTHR34299:SF1">
    <property type="entry name" value="DIACYLGLYCEROL KINASE"/>
    <property type="match status" value="1"/>
</dbReference>
<keyword evidence="11" id="KW-0443">Lipid metabolism</keyword>